<name>M3D5D8_SPHMS</name>
<keyword evidence="3" id="KW-0472">Membrane</keyword>
<dbReference type="SUPFAM" id="SSF81296">
    <property type="entry name" value="E set domains"/>
    <property type="match status" value="1"/>
</dbReference>
<reference evidence="4 5" key="1">
    <citation type="journal article" date="2012" name="PLoS Pathog.">
        <title>Diverse lifestyles and strategies of plant pathogenesis encoded in the genomes of eighteen Dothideomycetes fungi.</title>
        <authorList>
            <person name="Ohm R.A."/>
            <person name="Feau N."/>
            <person name="Henrissat B."/>
            <person name="Schoch C.L."/>
            <person name="Horwitz B.A."/>
            <person name="Barry K.W."/>
            <person name="Condon B.J."/>
            <person name="Copeland A.C."/>
            <person name="Dhillon B."/>
            <person name="Glaser F."/>
            <person name="Hesse C.N."/>
            <person name="Kosti I."/>
            <person name="LaButti K."/>
            <person name="Lindquist E.A."/>
            <person name="Lucas S."/>
            <person name="Salamov A.A."/>
            <person name="Bradshaw R.E."/>
            <person name="Ciuffetti L."/>
            <person name="Hamelin R.C."/>
            <person name="Kema G.H.J."/>
            <person name="Lawrence C."/>
            <person name="Scott J.A."/>
            <person name="Spatafora J.W."/>
            <person name="Turgeon B.G."/>
            <person name="de Wit P.J.G.M."/>
            <person name="Zhong S."/>
            <person name="Goodwin S.B."/>
            <person name="Grigoriev I.V."/>
        </authorList>
    </citation>
    <scope>NUCLEOTIDE SEQUENCE [LARGE SCALE GENOMIC DNA]</scope>
    <source>
        <strain evidence="4 5">SO2202</strain>
    </source>
</reference>
<feature type="compositionally biased region" description="Basic and acidic residues" evidence="2">
    <location>
        <begin position="141"/>
        <end position="161"/>
    </location>
</feature>
<dbReference type="OrthoDB" id="5350410at2759"/>
<keyword evidence="3" id="KW-1133">Transmembrane helix</keyword>
<dbReference type="PANTHER" id="PTHR10343">
    <property type="entry name" value="5'-AMP-ACTIVATED PROTEIN KINASE , BETA SUBUNIT"/>
    <property type="match status" value="1"/>
</dbReference>
<feature type="compositionally biased region" description="Acidic residues" evidence="2">
    <location>
        <begin position="162"/>
        <end position="176"/>
    </location>
</feature>
<feature type="region of interest" description="Disordered" evidence="2">
    <location>
        <begin position="95"/>
        <end position="247"/>
    </location>
</feature>
<dbReference type="CDD" id="cd02859">
    <property type="entry name" value="E_set_AMPKbeta_like_N"/>
    <property type="match status" value="1"/>
</dbReference>
<evidence type="ECO:0008006" key="6">
    <source>
        <dbReference type="Google" id="ProtNLM"/>
    </source>
</evidence>
<dbReference type="HOGENOM" id="CLU_687297_0_0_1"/>
<feature type="compositionally biased region" description="Basic and acidic residues" evidence="2">
    <location>
        <begin position="181"/>
        <end position="193"/>
    </location>
</feature>
<protein>
    <recommendedName>
        <fullName evidence="6">AMP-activated protein kinase glycogen-binding domain-containing protein</fullName>
    </recommendedName>
</protein>
<dbReference type="InterPro" id="IPR050827">
    <property type="entry name" value="CRP1_MDG1_kinase"/>
</dbReference>
<feature type="transmembrane region" description="Helical" evidence="3">
    <location>
        <begin position="369"/>
        <end position="389"/>
    </location>
</feature>
<comment type="similarity">
    <text evidence="1">Belongs to the 5'-AMP-activated protein kinase beta subunit family.</text>
</comment>
<dbReference type="GeneID" id="27899080"/>
<dbReference type="InterPro" id="IPR014756">
    <property type="entry name" value="Ig_E-set"/>
</dbReference>
<evidence type="ECO:0000256" key="2">
    <source>
        <dbReference type="SAM" id="MobiDB-lite"/>
    </source>
</evidence>
<accession>M3D5D8</accession>
<dbReference type="eggNOG" id="ENOG502STER">
    <property type="taxonomic scope" value="Eukaryota"/>
</dbReference>
<evidence type="ECO:0000256" key="1">
    <source>
        <dbReference type="ARBA" id="ARBA00010926"/>
    </source>
</evidence>
<dbReference type="RefSeq" id="XP_016761220.1">
    <property type="nucleotide sequence ID" value="XM_016901943.1"/>
</dbReference>
<evidence type="ECO:0000256" key="3">
    <source>
        <dbReference type="SAM" id="Phobius"/>
    </source>
</evidence>
<feature type="region of interest" description="Disordered" evidence="2">
    <location>
        <begin position="263"/>
        <end position="286"/>
    </location>
</feature>
<organism evidence="4 5">
    <name type="scientific">Sphaerulina musiva (strain SO2202)</name>
    <name type="common">Poplar stem canker fungus</name>
    <name type="synonym">Septoria musiva</name>
    <dbReference type="NCBI Taxonomy" id="692275"/>
    <lineage>
        <taxon>Eukaryota</taxon>
        <taxon>Fungi</taxon>
        <taxon>Dikarya</taxon>
        <taxon>Ascomycota</taxon>
        <taxon>Pezizomycotina</taxon>
        <taxon>Dothideomycetes</taxon>
        <taxon>Dothideomycetidae</taxon>
        <taxon>Mycosphaerellales</taxon>
        <taxon>Mycosphaerellaceae</taxon>
        <taxon>Sphaerulina</taxon>
    </lineage>
</organism>
<sequence>MTTPITIKFGSPGLQPPVYIATSLSDPQWEPIEMEGTRNASGEYTFTKKFDAQEGEYQYKLRLGPGDWWICDDTKPQVDDGMGNKNNLVTVKAGHSQEHRADSVHGDQGAPLMPHESHDQAADASPFLNAERSSARPVTPDAEHQAPFFRHESLVPEASREDAEEEEDEEEEEEEPPSPLLRHETAIPTHEDVSPLFHHKSTAIDDQKHETLSKKSPLLRGRKHSGDSIPEEADPNDPGLEKFPTDHRGIIDSIARTKKALAIDETSDHQPSPSPLAKSAAASPKLNSVVEVEDEEHCDRDNNVPEVQLSEADHRPAAPITPPETPTKEKHVDPMVNRVQKKAKSAKETAASAAEQAAQKVGTTNYSTALTGSMFAFAVALTAIGLWYFSEGGRNLDIIET</sequence>
<dbReference type="Proteomes" id="UP000016931">
    <property type="component" value="Unassembled WGS sequence"/>
</dbReference>
<dbReference type="OMA" id="PTEMECT"/>
<feature type="compositionally biased region" description="Basic and acidic residues" evidence="2">
    <location>
        <begin position="95"/>
        <end position="105"/>
    </location>
</feature>
<proteinExistence type="inferred from homology"/>
<dbReference type="AlphaFoldDB" id="M3D5D8"/>
<gene>
    <name evidence="4" type="ORF">SEPMUDRAFT_124959</name>
</gene>
<feature type="compositionally biased region" description="Low complexity" evidence="2">
    <location>
        <begin position="275"/>
        <end position="286"/>
    </location>
</feature>
<keyword evidence="3" id="KW-0812">Transmembrane</keyword>
<dbReference type="InterPro" id="IPR013783">
    <property type="entry name" value="Ig-like_fold"/>
</dbReference>
<keyword evidence="5" id="KW-1185">Reference proteome</keyword>
<evidence type="ECO:0000313" key="4">
    <source>
        <dbReference type="EMBL" id="EMF13099.1"/>
    </source>
</evidence>
<feature type="compositionally biased region" description="Basic and acidic residues" evidence="2">
    <location>
        <begin position="202"/>
        <end position="213"/>
    </location>
</feature>
<dbReference type="PANTHER" id="PTHR10343:SF84">
    <property type="entry name" value="5'-AMP-ACTIVATED PROTEIN KINASE SUBUNIT BETA-1"/>
    <property type="match status" value="1"/>
</dbReference>
<dbReference type="EMBL" id="KB456263">
    <property type="protein sequence ID" value="EMF13099.1"/>
    <property type="molecule type" value="Genomic_DNA"/>
</dbReference>
<dbReference type="Gene3D" id="2.60.40.10">
    <property type="entry name" value="Immunoglobulins"/>
    <property type="match status" value="1"/>
</dbReference>
<evidence type="ECO:0000313" key="5">
    <source>
        <dbReference type="Proteomes" id="UP000016931"/>
    </source>
</evidence>